<evidence type="ECO:0000256" key="2">
    <source>
        <dbReference type="ARBA" id="ARBA00022679"/>
    </source>
</evidence>
<dbReference type="InterPro" id="IPR011910">
    <property type="entry name" value="RfaF"/>
</dbReference>
<dbReference type="InterPro" id="IPR002201">
    <property type="entry name" value="Glyco_trans_9"/>
</dbReference>
<evidence type="ECO:0000256" key="3">
    <source>
        <dbReference type="ARBA" id="ARBA00043995"/>
    </source>
</evidence>
<comment type="caution">
    <text evidence="6">The sequence shown here is derived from an EMBL/GenBank/DDBJ whole genome shotgun (WGS) entry which is preliminary data.</text>
</comment>
<evidence type="ECO:0000313" key="8">
    <source>
        <dbReference type="Proteomes" id="UP000317366"/>
    </source>
</evidence>
<evidence type="ECO:0000256" key="5">
    <source>
        <dbReference type="ARBA" id="ARBA00047503"/>
    </source>
</evidence>
<dbReference type="EMBL" id="VBOX01000071">
    <property type="protein sequence ID" value="TMQ62626.1"/>
    <property type="molecule type" value="Genomic_DNA"/>
</dbReference>
<evidence type="ECO:0000313" key="7">
    <source>
        <dbReference type="EMBL" id="TMQ62626.1"/>
    </source>
</evidence>
<dbReference type="SUPFAM" id="SSF53756">
    <property type="entry name" value="UDP-Glycosyltransferase/glycogen phosphorylase"/>
    <property type="match status" value="1"/>
</dbReference>
<dbReference type="InterPro" id="IPR051199">
    <property type="entry name" value="LPS_LOS_Heptosyltrfase"/>
</dbReference>
<accession>A0A538SP59</accession>
<dbReference type="Pfam" id="PF01075">
    <property type="entry name" value="Glyco_transf_9"/>
    <property type="match status" value="1"/>
</dbReference>
<name>A0A538SP59_UNCEI</name>
<dbReference type="AlphaFoldDB" id="A0A538SP59"/>
<dbReference type="PANTHER" id="PTHR30160:SF7">
    <property type="entry name" value="ADP-HEPTOSE--LPS HEPTOSYLTRANSFERASE 2"/>
    <property type="match status" value="1"/>
</dbReference>
<dbReference type="GO" id="GO:0009244">
    <property type="term" value="P:lipopolysaccharide core region biosynthetic process"/>
    <property type="evidence" value="ECO:0007669"/>
    <property type="project" value="TreeGrafter"/>
</dbReference>
<comment type="similarity">
    <text evidence="3">Belongs to the glycosyltransferase 9 family.</text>
</comment>
<keyword evidence="2 6" id="KW-0808">Transferase</keyword>
<organism evidence="6 9">
    <name type="scientific">Eiseniibacteriota bacterium</name>
    <dbReference type="NCBI Taxonomy" id="2212470"/>
    <lineage>
        <taxon>Bacteria</taxon>
        <taxon>Candidatus Eiseniibacteriota</taxon>
    </lineage>
</organism>
<reference evidence="8 9" key="1">
    <citation type="journal article" date="2019" name="Nat. Microbiol.">
        <title>Mediterranean grassland soil C-N compound turnover is dependent on rainfall and depth, and is mediated by genomically divergent microorganisms.</title>
        <authorList>
            <person name="Diamond S."/>
            <person name="Andeer P.F."/>
            <person name="Li Z."/>
            <person name="Crits-Christoph A."/>
            <person name="Burstein D."/>
            <person name="Anantharaman K."/>
            <person name="Lane K.R."/>
            <person name="Thomas B.C."/>
            <person name="Pan C."/>
            <person name="Northen T.R."/>
            <person name="Banfield J.F."/>
        </authorList>
    </citation>
    <scope>NUCLEOTIDE SEQUENCE [LARGE SCALE GENOMIC DNA]</scope>
    <source>
        <strain evidence="6">WS_4</strain>
        <strain evidence="7">WS_7</strain>
    </source>
</reference>
<evidence type="ECO:0000313" key="6">
    <source>
        <dbReference type="EMBL" id="TMQ53164.1"/>
    </source>
</evidence>
<dbReference type="EMBL" id="VBOU01000089">
    <property type="protein sequence ID" value="TMQ53164.1"/>
    <property type="molecule type" value="Genomic_DNA"/>
</dbReference>
<keyword evidence="1" id="KW-0328">Glycosyltransferase</keyword>
<comment type="catalytic activity">
    <reaction evidence="5">
        <text>an L-alpha-D-Hep-(1-&gt;5)-[alpha-Kdo-(2-&gt;4)]-alpha-Kdo-(2-&gt;6)-lipid A + ADP-L-glycero-beta-D-manno-heptose = an L-alpha-D-Hep-(1-&gt;3)-L-alpha-D-Hep-(1-&gt;5)-[alpha-Kdo-(2-&gt;4)]-alpha-Kdo-(2-&gt;6)-lipid A + ADP + H(+)</text>
        <dbReference type="Rhea" id="RHEA:74071"/>
        <dbReference type="ChEBI" id="CHEBI:15378"/>
        <dbReference type="ChEBI" id="CHEBI:61506"/>
        <dbReference type="ChEBI" id="CHEBI:193068"/>
        <dbReference type="ChEBI" id="CHEBI:193069"/>
        <dbReference type="ChEBI" id="CHEBI:456216"/>
        <dbReference type="EC" id="2.4.99.24"/>
    </reaction>
</comment>
<dbReference type="Proteomes" id="UP000317366">
    <property type="component" value="Unassembled WGS sequence"/>
</dbReference>
<evidence type="ECO:0000313" key="9">
    <source>
        <dbReference type="Proteomes" id="UP000319829"/>
    </source>
</evidence>
<gene>
    <name evidence="6" type="primary">waaF</name>
    <name evidence="6" type="ORF">E6K74_10030</name>
    <name evidence="7" type="ORF">E6K77_06715</name>
</gene>
<dbReference type="Gene3D" id="3.40.50.2000">
    <property type="entry name" value="Glycogen Phosphorylase B"/>
    <property type="match status" value="2"/>
</dbReference>
<dbReference type="GO" id="GO:0005829">
    <property type="term" value="C:cytosol"/>
    <property type="evidence" value="ECO:0007669"/>
    <property type="project" value="TreeGrafter"/>
</dbReference>
<sequence>MSSSALPPRPILVRLPNWLGDLIQALPVVSAAAGNPSRRAILVGPAGFGPLLTPRFPSAEFIPWSRARRFAAAGALRRARPGTALLLTDSLSSAILAAVALIPERIGYAAELRGALLTRRVPRSGPSRTGPRVEEYAALGRAAGLLVGAAVPRLTALPEELRTAGELLQGVGLAGASYAVLAPGASYGPAKRWNPERFAAVATHLATRFGLTSILVGTQEDVAAAAETERMAGGFVRNLTRATNLSALTGLLGGARLVVSNDSGVMHLGAALGRPTVAVFGSTSPVWSAADAPWVRNLYAAYPCSPCFRRTCPIGYGCLRSIGPEQAIQAADELLAADP</sequence>
<dbReference type="GO" id="GO:0008713">
    <property type="term" value="F:ADP-heptose-lipopolysaccharide heptosyltransferase activity"/>
    <property type="evidence" value="ECO:0007669"/>
    <property type="project" value="UniProtKB-EC"/>
</dbReference>
<dbReference type="NCBIfam" id="TIGR02195">
    <property type="entry name" value="heptsyl_trn_II"/>
    <property type="match status" value="1"/>
</dbReference>
<dbReference type="PANTHER" id="PTHR30160">
    <property type="entry name" value="TETRAACYLDISACCHARIDE 4'-KINASE-RELATED"/>
    <property type="match status" value="1"/>
</dbReference>
<proteinExistence type="inferred from homology"/>
<protein>
    <recommendedName>
        <fullName evidence="4">lipopolysaccharide heptosyltransferase II</fullName>
        <ecNumber evidence="4">2.4.99.24</ecNumber>
    </recommendedName>
</protein>
<dbReference type="CDD" id="cd03789">
    <property type="entry name" value="GT9_LPS_heptosyltransferase"/>
    <property type="match status" value="1"/>
</dbReference>
<dbReference type="Proteomes" id="UP000319829">
    <property type="component" value="Unassembled WGS sequence"/>
</dbReference>
<evidence type="ECO:0000256" key="4">
    <source>
        <dbReference type="ARBA" id="ARBA00044042"/>
    </source>
</evidence>
<evidence type="ECO:0000256" key="1">
    <source>
        <dbReference type="ARBA" id="ARBA00022676"/>
    </source>
</evidence>
<dbReference type="EC" id="2.4.99.24" evidence="4"/>